<dbReference type="PRINTS" id="PR01407">
    <property type="entry name" value="BUTYPHLNCDUF"/>
</dbReference>
<keyword evidence="5" id="KW-0391">Immunity</keyword>
<dbReference type="InterPro" id="IPR000315">
    <property type="entry name" value="Znf_B-box"/>
</dbReference>
<dbReference type="PANTHER" id="PTHR25465:SF77">
    <property type="entry name" value="E3 UBIQUITIN_ISG15 LIGASE TRIM25"/>
    <property type="match status" value="1"/>
</dbReference>
<dbReference type="GO" id="GO:0008270">
    <property type="term" value="F:zinc ion binding"/>
    <property type="evidence" value="ECO:0007669"/>
    <property type="project" value="UniProtKB-KW"/>
</dbReference>
<dbReference type="SMART" id="SM00589">
    <property type="entry name" value="PRY"/>
    <property type="match status" value="1"/>
</dbReference>
<keyword evidence="2" id="KW-0479">Metal-binding</keyword>
<dbReference type="InterPro" id="IPR027370">
    <property type="entry name" value="Znf-RING_euk"/>
</dbReference>
<dbReference type="PROSITE" id="PS00518">
    <property type="entry name" value="ZF_RING_1"/>
    <property type="match status" value="1"/>
</dbReference>
<dbReference type="InterPro" id="IPR013083">
    <property type="entry name" value="Znf_RING/FYVE/PHD"/>
</dbReference>
<dbReference type="SUPFAM" id="SSF49899">
    <property type="entry name" value="Concanavalin A-like lectins/glucanases"/>
    <property type="match status" value="1"/>
</dbReference>
<keyword evidence="4" id="KW-0862">Zinc</keyword>
<evidence type="ECO:0000256" key="5">
    <source>
        <dbReference type="ARBA" id="ARBA00022859"/>
    </source>
</evidence>
<reference evidence="9" key="1">
    <citation type="submission" date="2023-03" db="EMBL/GenBank/DDBJ databases">
        <title>Electrophorus voltai genome.</title>
        <authorList>
            <person name="Bian C."/>
        </authorList>
    </citation>
    <scope>NUCLEOTIDE SEQUENCE</scope>
    <source>
        <strain evidence="9">CB-2022</strain>
        <tissue evidence="9">Muscle</tissue>
    </source>
</reference>
<dbReference type="InterPro" id="IPR051051">
    <property type="entry name" value="E3_ubiq-ligase_TRIM/RNF"/>
</dbReference>
<evidence type="ECO:0000256" key="2">
    <source>
        <dbReference type="ARBA" id="ARBA00022723"/>
    </source>
</evidence>
<dbReference type="AlphaFoldDB" id="A0AAD9E175"/>
<accession>A0AAD9E175</accession>
<protein>
    <recommendedName>
        <fullName evidence="11">E3 ubiquitin/ISG15 ligase TRIM25-like</fullName>
    </recommendedName>
</protein>
<dbReference type="Gene3D" id="4.10.830.40">
    <property type="match status" value="1"/>
</dbReference>
<dbReference type="InterPro" id="IPR003877">
    <property type="entry name" value="SPRY_dom"/>
</dbReference>
<dbReference type="Gene3D" id="3.30.40.10">
    <property type="entry name" value="Zinc/RING finger domain, C3HC4 (zinc finger)"/>
    <property type="match status" value="1"/>
</dbReference>
<dbReference type="PROSITE" id="PS50188">
    <property type="entry name" value="B302_SPRY"/>
    <property type="match status" value="1"/>
</dbReference>
<proteinExistence type="predicted"/>
<evidence type="ECO:0000259" key="8">
    <source>
        <dbReference type="PROSITE" id="PS50188"/>
    </source>
</evidence>
<dbReference type="SUPFAM" id="SSF57850">
    <property type="entry name" value="RING/U-box"/>
    <property type="match status" value="1"/>
</dbReference>
<evidence type="ECO:0000259" key="7">
    <source>
        <dbReference type="PROSITE" id="PS50089"/>
    </source>
</evidence>
<dbReference type="GO" id="GO:0045087">
    <property type="term" value="P:innate immune response"/>
    <property type="evidence" value="ECO:0007669"/>
    <property type="project" value="UniProtKB-KW"/>
</dbReference>
<dbReference type="Pfam" id="PF00643">
    <property type="entry name" value="zf-B_box"/>
    <property type="match status" value="1"/>
</dbReference>
<sequence length="650" mass="71144">MPTKPAYIPPYLHGSPQHRKQQTMQSFVRELFETLVFLHGVGKPLLSGQQAPPLTGFCSSSDLYDLLLFSAESSLECSTDSPDSPHHLPGFLVFRVPSTRTEREMSATVQPAELLAQELSCAICLQLYQDPVSLPCGHSYCLGCMHSVQRSCAPGSPPCCPECRQPFESPEGLPRNFKLSGIVDGFRAAVSGGGLAAKEETVPCQQCLESTVPAAKTCVRCNTPLCQAHLSRHLEQARSCAHATTDPVSEPGVSSCPKHTCEVEYVCTHDHVLLCMECLLEGMHQEHGVQTLEAAKSDLRRVVEVLGKSTSDRLQMAEVLLRSARDRSRTLDNTSELLAARATVVLDNMSTHITAYKERMTALVEDELKAYEKAWQSSVATLSEYQQQLSEAQGVAESLLTSPSSDVLFISYYRALEPQLRQAAGAAVPALPAAQQADTRRLRATLATDDFRSEISNLLQCLLSLTNPLELTFNPDTRHPSLMLSTDLQTVRHRGGAKSSLKERAEGFVTATQVLCQQGFTRGSHVWAVELGSGCTWAAGLCYGTIPRKGERSKLGHNAVSWRLQWKNKNLTACHDSVSTTLTEVSVVPPKRLEVALDYDGGTLAFYSIGVKGSKQHLHTFRATFKEAVYPAFGLYSATEESWITLVNGM</sequence>
<dbReference type="InterPro" id="IPR003879">
    <property type="entry name" value="Butyrophylin_SPRY"/>
</dbReference>
<dbReference type="Pfam" id="PF13765">
    <property type="entry name" value="PRY"/>
    <property type="match status" value="1"/>
</dbReference>
<evidence type="ECO:0000256" key="1">
    <source>
        <dbReference type="ARBA" id="ARBA00022588"/>
    </source>
</evidence>
<dbReference type="InterPro" id="IPR001841">
    <property type="entry name" value="Znf_RING"/>
</dbReference>
<dbReference type="Pfam" id="PF00622">
    <property type="entry name" value="SPRY"/>
    <property type="match status" value="1"/>
</dbReference>
<gene>
    <name evidence="9" type="ORF">P4O66_004517</name>
</gene>
<evidence type="ECO:0008006" key="11">
    <source>
        <dbReference type="Google" id="ProtNLM"/>
    </source>
</evidence>
<dbReference type="GO" id="GO:0005737">
    <property type="term" value="C:cytoplasm"/>
    <property type="evidence" value="ECO:0007669"/>
    <property type="project" value="UniProtKB-ARBA"/>
</dbReference>
<dbReference type="SMART" id="SM00449">
    <property type="entry name" value="SPRY"/>
    <property type="match status" value="1"/>
</dbReference>
<evidence type="ECO:0000256" key="3">
    <source>
        <dbReference type="ARBA" id="ARBA00022771"/>
    </source>
</evidence>
<dbReference type="InterPro" id="IPR001870">
    <property type="entry name" value="B30.2/SPRY"/>
</dbReference>
<comment type="caution">
    <text evidence="9">The sequence shown here is derived from an EMBL/GenBank/DDBJ whole genome shotgun (WGS) entry which is preliminary data.</text>
</comment>
<keyword evidence="10" id="KW-1185">Reference proteome</keyword>
<name>A0AAD9E175_9TELE</name>
<dbReference type="PROSITE" id="PS50089">
    <property type="entry name" value="ZF_RING_2"/>
    <property type="match status" value="1"/>
</dbReference>
<evidence type="ECO:0000256" key="4">
    <source>
        <dbReference type="ARBA" id="ARBA00022833"/>
    </source>
</evidence>
<dbReference type="SUPFAM" id="SSF57845">
    <property type="entry name" value="B-box zinc-binding domain"/>
    <property type="match status" value="1"/>
</dbReference>
<dbReference type="Proteomes" id="UP001239994">
    <property type="component" value="Unassembled WGS sequence"/>
</dbReference>
<dbReference type="EMBL" id="JAROKS010000008">
    <property type="protein sequence ID" value="KAK1801496.1"/>
    <property type="molecule type" value="Genomic_DNA"/>
</dbReference>
<organism evidence="9 10">
    <name type="scientific">Electrophorus voltai</name>
    <dbReference type="NCBI Taxonomy" id="2609070"/>
    <lineage>
        <taxon>Eukaryota</taxon>
        <taxon>Metazoa</taxon>
        <taxon>Chordata</taxon>
        <taxon>Craniata</taxon>
        <taxon>Vertebrata</taxon>
        <taxon>Euteleostomi</taxon>
        <taxon>Actinopterygii</taxon>
        <taxon>Neopterygii</taxon>
        <taxon>Teleostei</taxon>
        <taxon>Ostariophysi</taxon>
        <taxon>Gymnotiformes</taxon>
        <taxon>Gymnotoidei</taxon>
        <taxon>Gymnotidae</taxon>
        <taxon>Electrophorus</taxon>
    </lineage>
</organism>
<keyword evidence="3 6" id="KW-0863">Zinc-finger</keyword>
<dbReference type="InterPro" id="IPR017907">
    <property type="entry name" value="Znf_RING_CS"/>
</dbReference>
<evidence type="ECO:0000313" key="9">
    <source>
        <dbReference type="EMBL" id="KAK1801496.1"/>
    </source>
</evidence>
<dbReference type="InterPro" id="IPR043136">
    <property type="entry name" value="B30.2/SPRY_sf"/>
</dbReference>
<keyword evidence="1" id="KW-0399">Innate immunity</keyword>
<dbReference type="Pfam" id="PF13445">
    <property type="entry name" value="zf-RING_UBOX"/>
    <property type="match status" value="1"/>
</dbReference>
<evidence type="ECO:0000256" key="6">
    <source>
        <dbReference type="PROSITE-ProRule" id="PRU00175"/>
    </source>
</evidence>
<dbReference type="InterPro" id="IPR013320">
    <property type="entry name" value="ConA-like_dom_sf"/>
</dbReference>
<dbReference type="PANTHER" id="PTHR25465">
    <property type="entry name" value="B-BOX DOMAIN CONTAINING"/>
    <property type="match status" value="1"/>
</dbReference>
<evidence type="ECO:0000313" key="10">
    <source>
        <dbReference type="Proteomes" id="UP001239994"/>
    </source>
</evidence>
<feature type="domain" description="B30.2/SPRY" evidence="8">
    <location>
        <begin position="451"/>
        <end position="650"/>
    </location>
</feature>
<dbReference type="SMART" id="SM00184">
    <property type="entry name" value="RING"/>
    <property type="match status" value="1"/>
</dbReference>
<feature type="domain" description="RING-type" evidence="7">
    <location>
        <begin position="121"/>
        <end position="164"/>
    </location>
</feature>
<dbReference type="Gene3D" id="2.60.120.920">
    <property type="match status" value="1"/>
</dbReference>
<dbReference type="InterPro" id="IPR006574">
    <property type="entry name" value="PRY"/>
</dbReference>
<dbReference type="Gene3D" id="3.30.160.60">
    <property type="entry name" value="Classic Zinc Finger"/>
    <property type="match status" value="1"/>
</dbReference>